<sequence>MPLSRHFNQGRLLYFTQGADAISVYENDHMRWLAFDDVVQSAVRLKKPHQLTFPHQWALLMPLLSFTPSNIVELGLGAGNHILFSQWLTADINHKVIEANPNVIDIALRYFPISDVKENLVLNDAKQWLVNEKTLSDDWYIFDIYQKAKFHDTSYNELLKQFIDYLPYGSILSINFPEVTQKELMFWLAIAGQKKSHKLQCYTVPRYKNIVLHLIPTSPNNSLQQKSHLPNRLQHYWRRYQLQFGLVAS</sequence>
<evidence type="ECO:0000313" key="1">
    <source>
        <dbReference type="EMBL" id="NMP33551.1"/>
    </source>
</evidence>
<dbReference type="RefSeq" id="WP_169076871.1">
    <property type="nucleotide sequence ID" value="NZ_JABBXH010000010.1"/>
</dbReference>
<organism evidence="1 2">
    <name type="scientific">Thalassotalea algicola</name>
    <dbReference type="NCBI Taxonomy" id="2716224"/>
    <lineage>
        <taxon>Bacteria</taxon>
        <taxon>Pseudomonadati</taxon>
        <taxon>Pseudomonadota</taxon>
        <taxon>Gammaproteobacteria</taxon>
        <taxon>Alteromonadales</taxon>
        <taxon>Colwelliaceae</taxon>
        <taxon>Thalassotalea</taxon>
    </lineage>
</organism>
<gene>
    <name evidence="1" type="ORF">HII17_18545</name>
</gene>
<dbReference type="Gene3D" id="3.40.50.150">
    <property type="entry name" value="Vaccinia Virus protein VP39"/>
    <property type="match status" value="1"/>
</dbReference>
<dbReference type="SUPFAM" id="SSF53335">
    <property type="entry name" value="S-adenosyl-L-methionine-dependent methyltransferases"/>
    <property type="match status" value="1"/>
</dbReference>
<protein>
    <submittedName>
        <fullName evidence="1">Uncharacterized protein</fullName>
    </submittedName>
</protein>
<accession>A0A7Y0LFK0</accession>
<comment type="caution">
    <text evidence="1">The sequence shown here is derived from an EMBL/GenBank/DDBJ whole genome shotgun (WGS) entry which is preliminary data.</text>
</comment>
<proteinExistence type="predicted"/>
<dbReference type="EMBL" id="JABBXH010000010">
    <property type="protein sequence ID" value="NMP33551.1"/>
    <property type="molecule type" value="Genomic_DNA"/>
</dbReference>
<name>A0A7Y0LFK0_9GAMM</name>
<dbReference type="InterPro" id="IPR029063">
    <property type="entry name" value="SAM-dependent_MTases_sf"/>
</dbReference>
<dbReference type="Proteomes" id="UP000568664">
    <property type="component" value="Unassembled WGS sequence"/>
</dbReference>
<keyword evidence="2" id="KW-1185">Reference proteome</keyword>
<evidence type="ECO:0000313" key="2">
    <source>
        <dbReference type="Proteomes" id="UP000568664"/>
    </source>
</evidence>
<dbReference type="AlphaFoldDB" id="A0A7Y0LFK0"/>
<reference evidence="1 2" key="1">
    <citation type="submission" date="2020-04" db="EMBL/GenBank/DDBJ databases">
        <title>Thalassotalea sp. M1531, isolated from the surface of marine red alga.</title>
        <authorList>
            <person name="Pang L."/>
            <person name="Lu D.-C."/>
        </authorList>
    </citation>
    <scope>NUCLEOTIDE SEQUENCE [LARGE SCALE GENOMIC DNA]</scope>
    <source>
        <strain evidence="1 2">M1531</strain>
    </source>
</reference>